<dbReference type="Proteomes" id="UP000295188">
    <property type="component" value="Unassembled WGS sequence"/>
</dbReference>
<dbReference type="AlphaFoldDB" id="A0A4R3KBP8"/>
<evidence type="ECO:0000313" key="2">
    <source>
        <dbReference type="Proteomes" id="UP000295188"/>
    </source>
</evidence>
<name>A0A4R3KBP8_9FIRM</name>
<reference evidence="1 2" key="1">
    <citation type="submission" date="2019-03" db="EMBL/GenBank/DDBJ databases">
        <title>Genomic Encyclopedia of Type Strains, Phase IV (KMG-IV): sequencing the most valuable type-strain genomes for metagenomic binning, comparative biology and taxonomic classification.</title>
        <authorList>
            <person name="Goeker M."/>
        </authorList>
    </citation>
    <scope>NUCLEOTIDE SEQUENCE [LARGE SCALE GENOMIC DNA]</scope>
    <source>
        <strain evidence="1 2">DSM 20467</strain>
    </source>
</reference>
<dbReference type="OrthoDB" id="1666310at2"/>
<keyword evidence="2" id="KW-1185">Reference proteome</keyword>
<sequence length="144" mass="15934">MQVVMNFILEGIEYMVYETHGYVPGPAGIELLGSRRYGLGADRILLLSNVQKQTVFEVFTSDGEAAAASEKDYLILKYYLEQNVLGKDTAQDRLLDTDVVKNIYDVAGTDILSCEVHLTDNFIGRMQAADDKQSNASAMENKSA</sequence>
<gene>
    <name evidence="1" type="ORF">EDC37_10432</name>
</gene>
<evidence type="ECO:0000313" key="1">
    <source>
        <dbReference type="EMBL" id="TCS80430.1"/>
    </source>
</evidence>
<organism evidence="1 2">
    <name type="scientific">Pectinatus cerevisiiphilus</name>
    <dbReference type="NCBI Taxonomy" id="86956"/>
    <lineage>
        <taxon>Bacteria</taxon>
        <taxon>Bacillati</taxon>
        <taxon>Bacillota</taxon>
        <taxon>Negativicutes</taxon>
        <taxon>Selenomonadales</taxon>
        <taxon>Selenomonadaceae</taxon>
        <taxon>Pectinatus</taxon>
    </lineage>
</organism>
<comment type="caution">
    <text evidence="1">The sequence shown here is derived from an EMBL/GenBank/DDBJ whole genome shotgun (WGS) entry which is preliminary data.</text>
</comment>
<protein>
    <submittedName>
        <fullName evidence="1">Uncharacterized protein</fullName>
    </submittedName>
</protein>
<proteinExistence type="predicted"/>
<dbReference type="EMBL" id="SMAA01000004">
    <property type="protein sequence ID" value="TCS80430.1"/>
    <property type="molecule type" value="Genomic_DNA"/>
</dbReference>
<dbReference type="RefSeq" id="WP_132547895.1">
    <property type="nucleotide sequence ID" value="NZ_SMAA01000004.1"/>
</dbReference>
<accession>A0A4R3KBP8</accession>